<evidence type="ECO:0000256" key="2">
    <source>
        <dbReference type="ARBA" id="ARBA00022705"/>
    </source>
</evidence>
<dbReference type="SUPFAM" id="SSF48024">
    <property type="entry name" value="N-terminal domain of DnaB helicase"/>
    <property type="match status" value="1"/>
</dbReference>
<accession>A0A1G9I2W5</accession>
<dbReference type="STRING" id="393762.SAMN05660472_02782"/>
<proteinExistence type="inferred from homology"/>
<evidence type="ECO:0000256" key="5">
    <source>
        <dbReference type="ARBA" id="ARBA00022806"/>
    </source>
</evidence>
<dbReference type="Gene3D" id="3.40.50.300">
    <property type="entry name" value="P-loop containing nucleotide triphosphate hydrolases"/>
    <property type="match status" value="1"/>
</dbReference>
<dbReference type="GO" id="GO:0003677">
    <property type="term" value="F:DNA binding"/>
    <property type="evidence" value="ECO:0007669"/>
    <property type="project" value="UniProtKB-KW"/>
</dbReference>
<dbReference type="GO" id="GO:0005829">
    <property type="term" value="C:cytosol"/>
    <property type="evidence" value="ECO:0007669"/>
    <property type="project" value="TreeGrafter"/>
</dbReference>
<dbReference type="GO" id="GO:0006260">
    <property type="term" value="P:DNA replication"/>
    <property type="evidence" value="ECO:0007669"/>
    <property type="project" value="UniProtKB-KW"/>
</dbReference>
<evidence type="ECO:0000256" key="10">
    <source>
        <dbReference type="ARBA" id="ARBA00048954"/>
    </source>
</evidence>
<comment type="catalytic activity">
    <reaction evidence="10">
        <text>ATP + H2O = ADP + phosphate + H(+)</text>
        <dbReference type="Rhea" id="RHEA:13065"/>
        <dbReference type="ChEBI" id="CHEBI:15377"/>
        <dbReference type="ChEBI" id="CHEBI:15378"/>
        <dbReference type="ChEBI" id="CHEBI:30616"/>
        <dbReference type="ChEBI" id="CHEBI:43474"/>
        <dbReference type="ChEBI" id="CHEBI:456216"/>
        <dbReference type="EC" id="5.6.2.3"/>
    </reaction>
</comment>
<dbReference type="Pfam" id="PF03796">
    <property type="entry name" value="DnaB_C"/>
    <property type="match status" value="1"/>
</dbReference>
<keyword evidence="7" id="KW-0238">DNA-binding</keyword>
<dbReference type="CDD" id="cd00984">
    <property type="entry name" value="DnaB_C"/>
    <property type="match status" value="1"/>
</dbReference>
<keyword evidence="6" id="KW-0067">ATP-binding</keyword>
<evidence type="ECO:0000256" key="3">
    <source>
        <dbReference type="ARBA" id="ARBA00022741"/>
    </source>
</evidence>
<keyword evidence="4" id="KW-0378">Hydrolase</keyword>
<dbReference type="SUPFAM" id="SSF52540">
    <property type="entry name" value="P-loop containing nucleoside triphosphate hydrolases"/>
    <property type="match status" value="1"/>
</dbReference>
<keyword evidence="3" id="KW-0547">Nucleotide-binding</keyword>
<evidence type="ECO:0000313" key="13">
    <source>
        <dbReference type="Proteomes" id="UP000198718"/>
    </source>
</evidence>
<dbReference type="RefSeq" id="WP_090554700.1">
    <property type="nucleotide sequence ID" value="NZ_FNFP01000010.1"/>
</dbReference>
<evidence type="ECO:0000256" key="1">
    <source>
        <dbReference type="ARBA" id="ARBA00008428"/>
    </source>
</evidence>
<reference evidence="12 13" key="1">
    <citation type="submission" date="2016-10" db="EMBL/GenBank/DDBJ databases">
        <authorList>
            <person name="de Groot N.N."/>
        </authorList>
    </citation>
    <scope>NUCLEOTIDE SEQUENCE [LARGE SCALE GENOMIC DNA]</scope>
    <source>
        <strain evidence="12 13">DSM 18346</strain>
    </source>
</reference>
<evidence type="ECO:0000259" key="11">
    <source>
        <dbReference type="PROSITE" id="PS51199"/>
    </source>
</evidence>
<dbReference type="InterPro" id="IPR027417">
    <property type="entry name" value="P-loop_NTPase"/>
</dbReference>
<dbReference type="PROSITE" id="PS51199">
    <property type="entry name" value="SF4_HELICASE"/>
    <property type="match status" value="1"/>
</dbReference>
<protein>
    <recommendedName>
        <fullName evidence="9">DNA 5'-3' helicase</fullName>
        <ecNumber evidence="9">5.6.2.3</ecNumber>
    </recommendedName>
</protein>
<dbReference type="GO" id="GO:0016787">
    <property type="term" value="F:hydrolase activity"/>
    <property type="evidence" value="ECO:0007669"/>
    <property type="project" value="UniProtKB-KW"/>
</dbReference>
<dbReference type="InterPro" id="IPR016136">
    <property type="entry name" value="DNA_helicase_N/primase_C"/>
</dbReference>
<comment type="similarity">
    <text evidence="1">Belongs to the helicase family. DnaB subfamily.</text>
</comment>
<dbReference type="PANTHER" id="PTHR30153:SF2">
    <property type="entry name" value="REPLICATIVE DNA HELICASE"/>
    <property type="match status" value="1"/>
</dbReference>
<dbReference type="GO" id="GO:0005524">
    <property type="term" value="F:ATP binding"/>
    <property type="evidence" value="ECO:0007669"/>
    <property type="project" value="UniProtKB-KW"/>
</dbReference>
<feature type="domain" description="SF4 helicase" evidence="11">
    <location>
        <begin position="164"/>
        <end position="438"/>
    </location>
</feature>
<organism evidence="12 13">
    <name type="scientific">Natronincola ferrireducens</name>
    <dbReference type="NCBI Taxonomy" id="393762"/>
    <lineage>
        <taxon>Bacteria</taxon>
        <taxon>Bacillati</taxon>
        <taxon>Bacillota</taxon>
        <taxon>Clostridia</taxon>
        <taxon>Peptostreptococcales</taxon>
        <taxon>Natronincolaceae</taxon>
        <taxon>Natronincola</taxon>
    </lineage>
</organism>
<dbReference type="Pfam" id="PF00772">
    <property type="entry name" value="DnaB"/>
    <property type="match status" value="1"/>
</dbReference>
<keyword evidence="13" id="KW-1185">Reference proteome</keyword>
<evidence type="ECO:0000256" key="7">
    <source>
        <dbReference type="ARBA" id="ARBA00023125"/>
    </source>
</evidence>
<evidence type="ECO:0000256" key="6">
    <source>
        <dbReference type="ARBA" id="ARBA00022840"/>
    </source>
</evidence>
<dbReference type="EMBL" id="FNFP01000010">
    <property type="protein sequence ID" value="SDL19571.1"/>
    <property type="molecule type" value="Genomic_DNA"/>
</dbReference>
<evidence type="ECO:0000256" key="9">
    <source>
        <dbReference type="ARBA" id="ARBA00044969"/>
    </source>
</evidence>
<gene>
    <name evidence="12" type="ORF">SAMN05660472_02782</name>
</gene>
<dbReference type="InterPro" id="IPR007693">
    <property type="entry name" value="DNA_helicase_DnaB-like_N"/>
</dbReference>
<keyword evidence="2" id="KW-0235">DNA replication</keyword>
<dbReference type="OrthoDB" id="1754301at2"/>
<dbReference type="Gene3D" id="1.10.860.10">
    <property type="entry name" value="DNAb Helicase, Chain A"/>
    <property type="match status" value="1"/>
</dbReference>
<dbReference type="GO" id="GO:0043139">
    <property type="term" value="F:5'-3' DNA helicase activity"/>
    <property type="evidence" value="ECO:0007669"/>
    <property type="project" value="UniProtKB-EC"/>
</dbReference>
<dbReference type="InterPro" id="IPR036185">
    <property type="entry name" value="DNA_heli_DnaB-like_N_sf"/>
</dbReference>
<dbReference type="Proteomes" id="UP000198718">
    <property type="component" value="Unassembled WGS sequence"/>
</dbReference>
<keyword evidence="8" id="KW-0413">Isomerase</keyword>
<dbReference type="EC" id="5.6.2.3" evidence="9"/>
<name>A0A1G9I2W5_9FIRM</name>
<dbReference type="InterPro" id="IPR007694">
    <property type="entry name" value="DNA_helicase_DnaB-like_C"/>
</dbReference>
<evidence type="ECO:0000256" key="8">
    <source>
        <dbReference type="ARBA" id="ARBA00023235"/>
    </source>
</evidence>
<evidence type="ECO:0000313" key="12">
    <source>
        <dbReference type="EMBL" id="SDL19571.1"/>
    </source>
</evidence>
<keyword evidence="5 12" id="KW-0347">Helicase</keyword>
<dbReference type="AlphaFoldDB" id="A0A1G9I2W5"/>
<evidence type="ECO:0000256" key="4">
    <source>
        <dbReference type="ARBA" id="ARBA00022801"/>
    </source>
</evidence>
<dbReference type="PANTHER" id="PTHR30153">
    <property type="entry name" value="REPLICATIVE DNA HELICASE DNAB"/>
    <property type="match status" value="1"/>
</dbReference>
<sequence>MQLPHSAEAEQAVLGAFLLDKNTWFGIQKLKNEDFYIDIHQIIFQAMKNLHEKDQPIDYIQVFEETKNIKPIDLVYLNETLSMVATTINIEYYIKILKEKAVRRQLIQECKSALNRALKTEEDPTSIKSNLAQTLDNISFEESQVSDRLQDIFSKLYDELETYDPKEAEKYYTGLPDLDRLMAGLHQEEVTVVAARPATGKTAFALQIAMHIAAKKLKVLLISREMSQKQMAKRILAAKCAIDSMRLRNRKLEDEDWSRIAKGMGLLSNLSLFINTTAKSIPEIKAKVRETKADVLIIDYLQLLEPSSKNANREQQVSELSREIKNISLDYKIPVVLLSQLNRAADGRRPSLADLRESGAIEQDANNVIFLHLPNRNEIEAAVKDKDSIVTDNLIEQIKKRQNKLVEVILAKQRDGNTGDFYMEYVPSKLTFKSYTRR</sequence>